<feature type="domain" description="Alpha/beta hydrolase fold-3" evidence="2">
    <location>
        <begin position="71"/>
        <end position="300"/>
    </location>
</feature>
<sequence length="325" mass="36357">MGSLPHIVEDLEGVVQLYSDGSVFRPNDVDFNIPIHDDSSIVWRDCQFDNQNHLYLRLYKPVNASTKLPVVYFFHGGGFCVGSRTWPNNHNACLRLASGLQALVVAPDYRLAPEHRLPAAVDDALTSLKWLQARATADGAPAQDTWLHDQAVDFDRVYIMGDSSGGNMAHHLAVQLGPGSPELAPVHIRGYVLMAPFFGGTVRTKSEAEGMPEPILNVEILDRFWRLSLPPGKNADHPLANPFSPFSKKNLESVMFDPVLVIAGEIELLRDRVEDYARRLKEAGKKVEYVEFEGKYHGFFNNDPYSELGDRVLQEIKDWMSKISG</sequence>
<evidence type="ECO:0000259" key="2">
    <source>
        <dbReference type="Pfam" id="PF07859"/>
    </source>
</evidence>
<evidence type="ECO:0000256" key="1">
    <source>
        <dbReference type="ARBA" id="ARBA00010515"/>
    </source>
</evidence>
<organism evidence="3 4">
    <name type="scientific">Coffea canephora</name>
    <name type="common">Robusta coffee</name>
    <dbReference type="NCBI Taxonomy" id="49390"/>
    <lineage>
        <taxon>Eukaryota</taxon>
        <taxon>Viridiplantae</taxon>
        <taxon>Streptophyta</taxon>
        <taxon>Embryophyta</taxon>
        <taxon>Tracheophyta</taxon>
        <taxon>Spermatophyta</taxon>
        <taxon>Magnoliopsida</taxon>
        <taxon>eudicotyledons</taxon>
        <taxon>Gunneridae</taxon>
        <taxon>Pentapetalae</taxon>
        <taxon>asterids</taxon>
        <taxon>lamiids</taxon>
        <taxon>Gentianales</taxon>
        <taxon>Rubiaceae</taxon>
        <taxon>Ixoroideae</taxon>
        <taxon>Gardenieae complex</taxon>
        <taxon>Bertiereae - Coffeeae clade</taxon>
        <taxon>Coffeeae</taxon>
        <taxon>Coffea</taxon>
    </lineage>
</organism>
<dbReference type="STRING" id="49390.A0A068UQL0"/>
<gene>
    <name evidence="3" type="ORF">GSCOC_T00031314001</name>
</gene>
<evidence type="ECO:0000313" key="4">
    <source>
        <dbReference type="Proteomes" id="UP000295252"/>
    </source>
</evidence>
<dbReference type="OrthoDB" id="408631at2759"/>
<accession>A0A068UQL0</accession>
<proteinExistence type="inferred from homology"/>
<dbReference type="PhylomeDB" id="A0A068UQL0"/>
<dbReference type="EMBL" id="HG739129">
    <property type="protein sequence ID" value="CDP10554.1"/>
    <property type="molecule type" value="Genomic_DNA"/>
</dbReference>
<reference evidence="4" key="1">
    <citation type="journal article" date="2014" name="Science">
        <title>The coffee genome provides insight into the convergent evolution of caffeine biosynthesis.</title>
        <authorList>
            <person name="Denoeud F."/>
            <person name="Carretero-Paulet L."/>
            <person name="Dereeper A."/>
            <person name="Droc G."/>
            <person name="Guyot R."/>
            <person name="Pietrella M."/>
            <person name="Zheng C."/>
            <person name="Alberti A."/>
            <person name="Anthony F."/>
            <person name="Aprea G."/>
            <person name="Aury J.M."/>
            <person name="Bento P."/>
            <person name="Bernard M."/>
            <person name="Bocs S."/>
            <person name="Campa C."/>
            <person name="Cenci A."/>
            <person name="Combes M.C."/>
            <person name="Crouzillat D."/>
            <person name="Da Silva C."/>
            <person name="Daddiego L."/>
            <person name="De Bellis F."/>
            <person name="Dussert S."/>
            <person name="Garsmeur O."/>
            <person name="Gayraud T."/>
            <person name="Guignon V."/>
            <person name="Jahn K."/>
            <person name="Jamilloux V."/>
            <person name="Joet T."/>
            <person name="Labadie K."/>
            <person name="Lan T."/>
            <person name="Leclercq J."/>
            <person name="Lepelley M."/>
            <person name="Leroy T."/>
            <person name="Li L.T."/>
            <person name="Librado P."/>
            <person name="Lopez L."/>
            <person name="Munoz A."/>
            <person name="Noel B."/>
            <person name="Pallavicini A."/>
            <person name="Perrotta G."/>
            <person name="Poncet V."/>
            <person name="Pot D."/>
            <person name="Priyono X."/>
            <person name="Rigoreau M."/>
            <person name="Rouard M."/>
            <person name="Rozas J."/>
            <person name="Tranchant-Dubreuil C."/>
            <person name="VanBuren R."/>
            <person name="Zhang Q."/>
            <person name="Andrade A.C."/>
            <person name="Argout X."/>
            <person name="Bertrand B."/>
            <person name="de Kochko A."/>
            <person name="Graziosi G."/>
            <person name="Henry R.J."/>
            <person name="Jayarama X."/>
            <person name="Ming R."/>
            <person name="Nagai C."/>
            <person name="Rounsley S."/>
            <person name="Sankoff D."/>
            <person name="Giuliano G."/>
            <person name="Albert V.A."/>
            <person name="Wincker P."/>
            <person name="Lashermes P."/>
        </authorList>
    </citation>
    <scope>NUCLEOTIDE SEQUENCE [LARGE SCALE GENOMIC DNA]</scope>
    <source>
        <strain evidence="4">cv. DH200-94</strain>
    </source>
</reference>
<keyword evidence="4" id="KW-1185">Reference proteome</keyword>
<dbReference type="Gene3D" id="3.40.50.1820">
    <property type="entry name" value="alpha/beta hydrolase"/>
    <property type="match status" value="1"/>
</dbReference>
<dbReference type="InParanoid" id="A0A068UQL0"/>
<dbReference type="Pfam" id="PF07859">
    <property type="entry name" value="Abhydrolase_3"/>
    <property type="match status" value="1"/>
</dbReference>
<dbReference type="OMA" id="FFIVEPW"/>
<dbReference type="PANTHER" id="PTHR23024">
    <property type="entry name" value="ARYLACETAMIDE DEACETYLASE"/>
    <property type="match status" value="1"/>
</dbReference>
<dbReference type="InterPro" id="IPR029058">
    <property type="entry name" value="AB_hydrolase_fold"/>
</dbReference>
<dbReference type="GO" id="GO:0016787">
    <property type="term" value="F:hydrolase activity"/>
    <property type="evidence" value="ECO:0007669"/>
    <property type="project" value="InterPro"/>
</dbReference>
<dbReference type="Gramene" id="CDP10554">
    <property type="protein sequence ID" value="CDP10554"/>
    <property type="gene ID" value="GSCOC_T00031314001"/>
</dbReference>
<name>A0A068UQL0_COFCA</name>
<dbReference type="InterPro" id="IPR050466">
    <property type="entry name" value="Carboxylest/Gibb_receptor"/>
</dbReference>
<dbReference type="InterPro" id="IPR013094">
    <property type="entry name" value="AB_hydrolase_3"/>
</dbReference>
<dbReference type="FunCoup" id="A0A068UQL0">
    <property type="interactions" value="117"/>
</dbReference>
<protein>
    <recommendedName>
        <fullName evidence="2">Alpha/beta hydrolase fold-3 domain-containing protein</fullName>
    </recommendedName>
</protein>
<dbReference type="PANTHER" id="PTHR23024:SF406">
    <property type="entry name" value="CARBOXYLESTERASE 15-RELATED"/>
    <property type="match status" value="1"/>
</dbReference>
<evidence type="ECO:0000313" key="3">
    <source>
        <dbReference type="EMBL" id="CDP10554.1"/>
    </source>
</evidence>
<dbReference type="AlphaFoldDB" id="A0A068UQL0"/>
<comment type="similarity">
    <text evidence="1">Belongs to the 'GDXG' lipolytic enzyme family.</text>
</comment>
<dbReference type="Proteomes" id="UP000295252">
    <property type="component" value="Chromosome VIII"/>
</dbReference>
<dbReference type="SUPFAM" id="SSF53474">
    <property type="entry name" value="alpha/beta-Hydrolases"/>
    <property type="match status" value="1"/>
</dbReference>